<dbReference type="GO" id="GO:0003712">
    <property type="term" value="F:transcription coregulator activity"/>
    <property type="evidence" value="ECO:0007669"/>
    <property type="project" value="TreeGrafter"/>
</dbReference>
<dbReference type="STRING" id="564608.C1MP44"/>
<keyword evidence="10" id="KW-1185">Reference proteome</keyword>
<name>C1MP44_MICPC</name>
<dbReference type="InterPro" id="IPR038291">
    <property type="entry name" value="SAP30_C_sf"/>
</dbReference>
<comment type="subcellular location">
    <subcellularLocation>
        <location evidence="1">Nucleus</location>
    </subcellularLocation>
</comment>
<dbReference type="Proteomes" id="UP000001876">
    <property type="component" value="Unassembled WGS sequence"/>
</dbReference>
<evidence type="ECO:0000313" key="9">
    <source>
        <dbReference type="EMBL" id="EEH58402.1"/>
    </source>
</evidence>
<reference evidence="9 10" key="1">
    <citation type="journal article" date="2009" name="Science">
        <title>Green evolution and dynamic adaptations revealed by genomes of the marine picoeukaryotes Micromonas.</title>
        <authorList>
            <person name="Worden A.Z."/>
            <person name="Lee J.H."/>
            <person name="Mock T."/>
            <person name="Rouze P."/>
            <person name="Simmons M.P."/>
            <person name="Aerts A.L."/>
            <person name="Allen A.E."/>
            <person name="Cuvelier M.L."/>
            <person name="Derelle E."/>
            <person name="Everett M.V."/>
            <person name="Foulon E."/>
            <person name="Grimwood J."/>
            <person name="Gundlach H."/>
            <person name="Henrissat B."/>
            <person name="Napoli C."/>
            <person name="McDonald S.M."/>
            <person name="Parker M.S."/>
            <person name="Rombauts S."/>
            <person name="Salamov A."/>
            <person name="Von Dassow P."/>
            <person name="Badger J.H."/>
            <person name="Coutinho P.M."/>
            <person name="Demir E."/>
            <person name="Dubchak I."/>
            <person name="Gentemann C."/>
            <person name="Eikrem W."/>
            <person name="Gready J.E."/>
            <person name="John U."/>
            <person name="Lanier W."/>
            <person name="Lindquist E.A."/>
            <person name="Lucas S."/>
            <person name="Mayer K.F."/>
            <person name="Moreau H."/>
            <person name="Not F."/>
            <person name="Otillar R."/>
            <person name="Panaud O."/>
            <person name="Pangilinan J."/>
            <person name="Paulsen I."/>
            <person name="Piegu B."/>
            <person name="Poliakov A."/>
            <person name="Robbens S."/>
            <person name="Schmutz J."/>
            <person name="Toulza E."/>
            <person name="Wyss T."/>
            <person name="Zelensky A."/>
            <person name="Zhou K."/>
            <person name="Armbrust E.V."/>
            <person name="Bhattacharya D."/>
            <person name="Goodenough U.W."/>
            <person name="Van de Peer Y."/>
            <person name="Grigoriev I.V."/>
        </authorList>
    </citation>
    <scope>NUCLEOTIDE SEQUENCE [LARGE SCALE GENOMIC DNA]</scope>
    <source>
        <strain evidence="9 10">CCMP1545</strain>
    </source>
</reference>
<protein>
    <submittedName>
        <fullName evidence="9">Predicted protein</fullName>
    </submittedName>
</protein>
<evidence type="ECO:0000256" key="5">
    <source>
        <dbReference type="ARBA" id="ARBA00023163"/>
    </source>
</evidence>
<evidence type="ECO:0000256" key="7">
    <source>
        <dbReference type="SAM" id="MobiDB-lite"/>
    </source>
</evidence>
<evidence type="ECO:0000256" key="2">
    <source>
        <dbReference type="ARBA" id="ARBA00006283"/>
    </source>
</evidence>
<dbReference type="Pfam" id="PF13867">
    <property type="entry name" value="SAP30_Sin3_bdg"/>
    <property type="match status" value="1"/>
</dbReference>
<feature type="domain" description="Histone deacetylase complex subunit SAP30 Sin3 binding" evidence="8">
    <location>
        <begin position="159"/>
        <end position="210"/>
    </location>
</feature>
<dbReference type="OMA" id="FMAQEMD"/>
<dbReference type="OrthoDB" id="498664at2759"/>
<dbReference type="RefSeq" id="XP_003056757.1">
    <property type="nucleotide sequence ID" value="XM_003056711.1"/>
</dbReference>
<feature type="compositionally biased region" description="Gly residues" evidence="7">
    <location>
        <begin position="140"/>
        <end position="152"/>
    </location>
</feature>
<evidence type="ECO:0000256" key="1">
    <source>
        <dbReference type="ARBA" id="ARBA00004123"/>
    </source>
</evidence>
<dbReference type="GO" id="GO:0000118">
    <property type="term" value="C:histone deacetylase complex"/>
    <property type="evidence" value="ECO:0007669"/>
    <property type="project" value="TreeGrafter"/>
</dbReference>
<comment type="similarity">
    <text evidence="2">Belongs to the SAP30 family.</text>
</comment>
<dbReference type="eggNOG" id="ENOG502QSKD">
    <property type="taxonomic scope" value="Eukaryota"/>
</dbReference>
<accession>C1MP44</accession>
<keyword evidence="6" id="KW-0539">Nucleus</keyword>
<evidence type="ECO:0000256" key="6">
    <source>
        <dbReference type="ARBA" id="ARBA00023242"/>
    </source>
</evidence>
<evidence type="ECO:0000256" key="3">
    <source>
        <dbReference type="ARBA" id="ARBA00022491"/>
    </source>
</evidence>
<evidence type="ECO:0000256" key="4">
    <source>
        <dbReference type="ARBA" id="ARBA00023015"/>
    </source>
</evidence>
<sequence>MSVAMETPLSFDEPELALLPKHTKVRVTGNNRTKSTLVGLTGVVKKAVGLGGWHLVRLETGVDARVQRNAIVALSAPTGDESDSGEDDLRVNTNPNSTKPDAERMNGRSSTVRRTPTKPLSRPITATVTGKRSSRPSERAGGGGFGGGGGGSKVNFDKLGLDTLKKIEEGHYKQAVSPDEQKRKLVASVAEHFMKEQVDEAEVLMNFMAAFSSRSTSRNPSREVSEIDKT</sequence>
<dbReference type="GO" id="GO:0006355">
    <property type="term" value="P:regulation of DNA-templated transcription"/>
    <property type="evidence" value="ECO:0007669"/>
    <property type="project" value="TreeGrafter"/>
</dbReference>
<evidence type="ECO:0000259" key="8">
    <source>
        <dbReference type="Pfam" id="PF13867"/>
    </source>
</evidence>
<dbReference type="InterPro" id="IPR024145">
    <property type="entry name" value="His_deAcase_SAP30/SAP30L"/>
</dbReference>
<keyword evidence="3" id="KW-0678">Repressor</keyword>
<keyword evidence="4" id="KW-0805">Transcription regulation</keyword>
<gene>
    <name evidence="9" type="ORF">MICPUCDRAFT_46652</name>
</gene>
<keyword evidence="5" id="KW-0804">Transcription</keyword>
<dbReference type="InterPro" id="IPR025718">
    <property type="entry name" value="SAP30_Sin3-bd"/>
</dbReference>
<evidence type="ECO:0000313" key="10">
    <source>
        <dbReference type="Proteomes" id="UP000001876"/>
    </source>
</evidence>
<dbReference type="PANTHER" id="PTHR13286">
    <property type="entry name" value="SAP30"/>
    <property type="match status" value="1"/>
</dbReference>
<dbReference type="GeneID" id="9682659"/>
<feature type="region of interest" description="Disordered" evidence="7">
    <location>
        <begin position="76"/>
        <end position="153"/>
    </location>
</feature>
<dbReference type="KEGG" id="mpp:MICPUCDRAFT_46652"/>
<dbReference type="Gene3D" id="6.10.160.20">
    <property type="match status" value="1"/>
</dbReference>
<dbReference type="EMBL" id="GG663737">
    <property type="protein sequence ID" value="EEH58402.1"/>
    <property type="molecule type" value="Genomic_DNA"/>
</dbReference>
<organism evidence="10">
    <name type="scientific">Micromonas pusilla (strain CCMP1545)</name>
    <name type="common">Picoplanktonic green alga</name>
    <dbReference type="NCBI Taxonomy" id="564608"/>
    <lineage>
        <taxon>Eukaryota</taxon>
        <taxon>Viridiplantae</taxon>
        <taxon>Chlorophyta</taxon>
        <taxon>Mamiellophyceae</taxon>
        <taxon>Mamiellales</taxon>
        <taxon>Mamiellaceae</taxon>
        <taxon>Micromonas</taxon>
    </lineage>
</organism>
<dbReference type="AlphaFoldDB" id="C1MP44"/>
<dbReference type="PANTHER" id="PTHR13286:SF6">
    <property type="entry name" value="HISTONE DEACETYLASE COMPLEX SUBUNIT SAP30L-RELATED"/>
    <property type="match status" value="1"/>
</dbReference>
<proteinExistence type="inferred from homology"/>